<gene>
    <name evidence="13" type="ORF">GCM10011378_13620</name>
</gene>
<dbReference type="InterPro" id="IPR013784">
    <property type="entry name" value="Carb-bd-like_fold"/>
</dbReference>
<dbReference type="SUPFAM" id="SSF49452">
    <property type="entry name" value="Starch-binding domain-like"/>
    <property type="match status" value="2"/>
</dbReference>
<dbReference type="InterPro" id="IPR017853">
    <property type="entry name" value="GH"/>
</dbReference>
<dbReference type="Gene3D" id="2.60.40.10">
    <property type="entry name" value="Immunoglobulins"/>
    <property type="match status" value="2"/>
</dbReference>
<accession>A0ABQ1WMP4</accession>
<evidence type="ECO:0000256" key="7">
    <source>
        <dbReference type="ARBA" id="ARBA00022676"/>
    </source>
</evidence>
<evidence type="ECO:0000313" key="14">
    <source>
        <dbReference type="Proteomes" id="UP000601361"/>
    </source>
</evidence>
<dbReference type="SUPFAM" id="SSF51445">
    <property type="entry name" value="(Trans)glycosidases"/>
    <property type="match status" value="1"/>
</dbReference>
<feature type="domain" description="CBM20" evidence="12">
    <location>
        <begin position="132"/>
        <end position="247"/>
    </location>
</feature>
<evidence type="ECO:0000256" key="1">
    <source>
        <dbReference type="ARBA" id="ARBA00000439"/>
    </source>
</evidence>
<keyword evidence="9" id="KW-0119">Carbohydrate metabolism</keyword>
<keyword evidence="14" id="KW-1185">Reference proteome</keyword>
<evidence type="ECO:0000256" key="9">
    <source>
        <dbReference type="ARBA" id="ARBA00023277"/>
    </source>
</evidence>
<evidence type="ECO:0000256" key="11">
    <source>
        <dbReference type="ARBA" id="ARBA00031501"/>
    </source>
</evidence>
<comment type="caution">
    <text evidence="13">The sequence shown here is derived from an EMBL/GenBank/DDBJ whole genome shotgun (WGS) entry which is preliminary data.</text>
</comment>
<evidence type="ECO:0000259" key="12">
    <source>
        <dbReference type="PROSITE" id="PS51166"/>
    </source>
</evidence>
<dbReference type="CDD" id="cd05467">
    <property type="entry name" value="CBM20"/>
    <property type="match status" value="1"/>
</dbReference>
<evidence type="ECO:0000256" key="5">
    <source>
        <dbReference type="ARBA" id="ARBA00020295"/>
    </source>
</evidence>
<dbReference type="RefSeq" id="WP_188557068.1">
    <property type="nucleotide sequence ID" value="NZ_BMGS01000003.1"/>
</dbReference>
<keyword evidence="8" id="KW-0808">Transferase</keyword>
<dbReference type="Gene3D" id="3.20.20.80">
    <property type="entry name" value="Glycosidases"/>
    <property type="match status" value="2"/>
</dbReference>
<dbReference type="PANTHER" id="PTHR32518:SF3">
    <property type="entry name" value="4-ALPHA-GLUCANOTRANSFERASE"/>
    <property type="match status" value="1"/>
</dbReference>
<name>A0ABQ1WMP4_9BACT</name>
<comment type="similarity">
    <text evidence="3">Belongs to the disproportionating enzyme family.</text>
</comment>
<protein>
    <recommendedName>
        <fullName evidence="5">4-alpha-glucanotransferase</fullName>
        <ecNumber evidence="4">2.4.1.25</ecNumber>
    </recommendedName>
    <alternativeName>
        <fullName evidence="10">Amylomaltase</fullName>
    </alternativeName>
    <alternativeName>
        <fullName evidence="11">Disproportionating enzyme</fullName>
    </alternativeName>
</protein>
<evidence type="ECO:0000313" key="13">
    <source>
        <dbReference type="EMBL" id="GGG38622.1"/>
    </source>
</evidence>
<evidence type="ECO:0000256" key="4">
    <source>
        <dbReference type="ARBA" id="ARBA00012560"/>
    </source>
</evidence>
<feature type="domain" description="CBM20" evidence="12">
    <location>
        <begin position="1"/>
        <end position="102"/>
    </location>
</feature>
<dbReference type="InterPro" id="IPR002044">
    <property type="entry name" value="CBM20"/>
</dbReference>
<dbReference type="Pfam" id="PF02446">
    <property type="entry name" value="Glyco_hydro_77"/>
    <property type="match status" value="1"/>
</dbReference>
<dbReference type="EMBL" id="BMGS01000003">
    <property type="protein sequence ID" value="GGG38622.1"/>
    <property type="molecule type" value="Genomic_DNA"/>
</dbReference>
<dbReference type="InterPro" id="IPR003385">
    <property type="entry name" value="Glyco_hydro_77"/>
</dbReference>
<dbReference type="InterPro" id="IPR013783">
    <property type="entry name" value="Ig-like_fold"/>
</dbReference>
<organism evidence="13 14">
    <name type="scientific">Hymenobacter glacieicola</name>
    <dbReference type="NCBI Taxonomy" id="1562124"/>
    <lineage>
        <taxon>Bacteria</taxon>
        <taxon>Pseudomonadati</taxon>
        <taxon>Bacteroidota</taxon>
        <taxon>Cytophagia</taxon>
        <taxon>Cytophagales</taxon>
        <taxon>Hymenobacteraceae</taxon>
        <taxon>Hymenobacter</taxon>
    </lineage>
</organism>
<dbReference type="PANTHER" id="PTHR32518">
    <property type="match status" value="1"/>
</dbReference>
<evidence type="ECO:0000256" key="3">
    <source>
        <dbReference type="ARBA" id="ARBA00005684"/>
    </source>
</evidence>
<keyword evidence="7" id="KW-0328">Glycosyltransferase</keyword>
<keyword evidence="6" id="KW-0963">Cytoplasm</keyword>
<dbReference type="SMART" id="SM01065">
    <property type="entry name" value="CBM_2"/>
    <property type="match status" value="2"/>
</dbReference>
<evidence type="ECO:0000256" key="6">
    <source>
        <dbReference type="ARBA" id="ARBA00022490"/>
    </source>
</evidence>
<dbReference type="PROSITE" id="PS51166">
    <property type="entry name" value="CBM20"/>
    <property type="match status" value="2"/>
</dbReference>
<evidence type="ECO:0000256" key="2">
    <source>
        <dbReference type="ARBA" id="ARBA00004496"/>
    </source>
</evidence>
<dbReference type="Pfam" id="PF00686">
    <property type="entry name" value="CBM_20"/>
    <property type="match status" value="2"/>
</dbReference>
<comment type="catalytic activity">
    <reaction evidence="1">
        <text>Transfers a segment of a (1-&gt;4)-alpha-D-glucan to a new position in an acceptor, which may be glucose or a (1-&gt;4)-alpha-D-glucan.</text>
        <dbReference type="EC" id="2.4.1.25"/>
    </reaction>
</comment>
<reference evidence="14" key="1">
    <citation type="journal article" date="2019" name="Int. J. Syst. Evol. Microbiol.">
        <title>The Global Catalogue of Microorganisms (GCM) 10K type strain sequencing project: providing services to taxonomists for standard genome sequencing and annotation.</title>
        <authorList>
            <consortium name="The Broad Institute Genomics Platform"/>
            <consortium name="The Broad Institute Genome Sequencing Center for Infectious Disease"/>
            <person name="Wu L."/>
            <person name="Ma J."/>
        </authorList>
    </citation>
    <scope>NUCLEOTIDE SEQUENCE [LARGE SCALE GENOMIC DNA]</scope>
    <source>
        <strain evidence="14">CGMCC 1.12990</strain>
    </source>
</reference>
<evidence type="ECO:0000256" key="8">
    <source>
        <dbReference type="ARBA" id="ARBA00022679"/>
    </source>
</evidence>
<sequence length="911" mass="105612">MILRFTLPFRTTWGQRLVVCGSLPSLGQWNLDHALNLHYHPDSGTWAQEISVPDDQLATVEYKYLLLDEGDGGKHWEWGPNRTIGYEAGRFTRVVLEDFWRAPALPENELHTAAFTKALMRRPGPPTPAAPLPGSADSVVRFQLSAPRVDSDHLLCVLGSDPALGSWDAQRAVILSDAAYPTWRAEVALAQPEQTTRYKYGIWDPREQKIVHLEAGEDRLIYAAEDKRTLRVKADDQFRYPTGNWRGAGVALPVFALRSRRGLGVGEFPDLKLLVDWAVATGLKLVQVLPINDTVATHTWVDSYPYAAISVFALHPQYLNLEAIAELQDAAARQELDQLREELNAKDFVDYEPVMNAKWKFIKQLYQQEKTRFLADAGYRQFRQEQQAWLVPYAAFSGLRDRFNTADFSQWPEEFRTPAQVAELTREDSAGFDEFGIHFFTQYYLDKQLREAVDYARQHGVVVKGDLPIGIYRHSVDAWTQPELYHMHQQAGAPPDDFSVTGQNWRFPTYNWERMAEDGYQWWQQRMGHLARYFDALRIDHILGFFRIWEIPGHSVEGLLGHFSPALPLHQHEIEQRIGWFDYGRLCEPYIRWHVLQETFHGQAQAVFDEFMEDAGHGAIRLKEFVRTQRQVEAVISEKVQQDPANTDHYTWLRTGLYRLINEVLFVPDDQQAGFYHPRITLHLSRSFRELDEQTRPRLQELYFDFFYRRHEDFWRRQGLVKLPAVRWATDMLICGEDLGMVPESVPGVMKALGILGLNIQRMPSDPSVEFGNPAVAPYLSVVSPGSHDMSTVRGWWEEDREKTQRFFEHLLGHWGQQAPQYCEPWVAREITEQHLHSPAMWAIFPLQDLLAMNEQLRRRDPLAEQINVPANPTHFWKYRLHIALEDLLNETCLTDELRQLVERSVRCQVY</sequence>
<evidence type="ECO:0000256" key="10">
    <source>
        <dbReference type="ARBA" id="ARBA00031423"/>
    </source>
</evidence>
<comment type="subcellular location">
    <subcellularLocation>
        <location evidence="2">Cytoplasm</location>
    </subcellularLocation>
</comment>
<proteinExistence type="inferred from homology"/>
<dbReference type="EC" id="2.4.1.25" evidence="4"/>
<dbReference type="Proteomes" id="UP000601361">
    <property type="component" value="Unassembled WGS sequence"/>
</dbReference>